<gene>
    <name evidence="1" type="ORF">SU48_06395</name>
</gene>
<protein>
    <submittedName>
        <fullName evidence="1">Uncharacterized protein</fullName>
    </submittedName>
</protein>
<reference evidence="1 2" key="1">
    <citation type="submission" date="2015-01" db="EMBL/GenBank/DDBJ databases">
        <title>Deinococcus puniceus/DY1/ whole genome sequencing.</title>
        <authorList>
            <person name="Kim M.K."/>
            <person name="Srinivasan S."/>
            <person name="Lee J.-J."/>
        </authorList>
    </citation>
    <scope>NUCLEOTIDE SEQUENCE [LARGE SCALE GENOMIC DNA]</scope>
    <source>
        <strain evidence="1 2">DY1</strain>
    </source>
</reference>
<name>A0A172TCQ7_9DEIO</name>
<organism evidence="1 2">
    <name type="scientific">Deinococcus puniceus</name>
    <dbReference type="NCBI Taxonomy" id="1182568"/>
    <lineage>
        <taxon>Bacteria</taxon>
        <taxon>Thermotogati</taxon>
        <taxon>Deinococcota</taxon>
        <taxon>Deinococci</taxon>
        <taxon>Deinococcales</taxon>
        <taxon>Deinococcaceae</taxon>
        <taxon>Deinococcus</taxon>
    </lineage>
</organism>
<keyword evidence="2" id="KW-1185">Reference proteome</keyword>
<evidence type="ECO:0000313" key="2">
    <source>
        <dbReference type="Proteomes" id="UP000077363"/>
    </source>
</evidence>
<dbReference type="AlphaFoldDB" id="A0A172TCQ7"/>
<dbReference type="KEGG" id="dpu:SU48_06395"/>
<dbReference type="Proteomes" id="UP000077363">
    <property type="component" value="Chromosome"/>
</dbReference>
<sequence>MTYLKLEELVSYFVLAQPKGYNLLSERDFVRLIEDIGLEDANEFRQIIVRQLHEGRNIHVISAILAA</sequence>
<proteinExistence type="predicted"/>
<dbReference type="RefSeq" id="WP_064015888.1">
    <property type="nucleotide sequence ID" value="NZ_CP011387.1"/>
</dbReference>
<dbReference type="PATRIC" id="fig|1182568.3.peg.1330"/>
<dbReference type="OrthoDB" id="72089at2"/>
<evidence type="ECO:0000313" key="1">
    <source>
        <dbReference type="EMBL" id="ANE44819.1"/>
    </source>
</evidence>
<dbReference type="EMBL" id="CP011387">
    <property type="protein sequence ID" value="ANE44819.1"/>
    <property type="molecule type" value="Genomic_DNA"/>
</dbReference>
<accession>A0A172TCQ7</accession>